<keyword evidence="3" id="KW-0276">Fatty acid metabolism</keyword>
<evidence type="ECO:0000256" key="5">
    <source>
        <dbReference type="ARBA" id="ARBA00023235"/>
    </source>
</evidence>
<dbReference type="InterPro" id="IPR001753">
    <property type="entry name" value="Enoyl-CoA_hydra/iso"/>
</dbReference>
<keyword evidence="4" id="KW-0443">Lipid metabolism</keyword>
<evidence type="ECO:0000256" key="1">
    <source>
        <dbReference type="ARBA" id="ARBA00005005"/>
    </source>
</evidence>
<dbReference type="Pfam" id="PF00378">
    <property type="entry name" value="ECH_1"/>
    <property type="match status" value="1"/>
</dbReference>
<dbReference type="KEGG" id="tpx:Turpa_2144"/>
<proteinExistence type="inferred from homology"/>
<comment type="similarity">
    <text evidence="2">Belongs to the enoyl-CoA hydratase/isomerase family.</text>
</comment>
<name>I4B683_TURPD</name>
<dbReference type="Proteomes" id="UP000006048">
    <property type="component" value="Chromosome"/>
</dbReference>
<dbReference type="STRING" id="869212.Turpa_2144"/>
<gene>
    <name evidence="6" type="ordered locus">Turpa_2144</name>
</gene>
<dbReference type="Gene3D" id="3.90.226.10">
    <property type="entry name" value="2-enoyl-CoA Hydratase, Chain A, domain 1"/>
    <property type="match status" value="1"/>
</dbReference>
<dbReference type="InterPro" id="IPR045002">
    <property type="entry name" value="Ech1-like"/>
</dbReference>
<dbReference type="UniPathway" id="UPA00659"/>
<keyword evidence="5" id="KW-0413">Isomerase</keyword>
<evidence type="ECO:0000313" key="7">
    <source>
        <dbReference type="Proteomes" id="UP000006048"/>
    </source>
</evidence>
<dbReference type="PANTHER" id="PTHR43149:SF1">
    <property type="entry name" value="DELTA(3,5)-DELTA(2,4)-DIENOYL-COA ISOMERASE, MITOCHONDRIAL"/>
    <property type="match status" value="1"/>
</dbReference>
<dbReference type="InterPro" id="IPR029045">
    <property type="entry name" value="ClpP/crotonase-like_dom_sf"/>
</dbReference>
<evidence type="ECO:0000256" key="3">
    <source>
        <dbReference type="ARBA" id="ARBA00022832"/>
    </source>
</evidence>
<dbReference type="Gene3D" id="1.10.12.10">
    <property type="entry name" value="Lyase 2-enoyl-coa Hydratase, Chain A, domain 2"/>
    <property type="match status" value="1"/>
</dbReference>
<dbReference type="RefSeq" id="WP_014803296.1">
    <property type="nucleotide sequence ID" value="NC_018020.1"/>
</dbReference>
<dbReference type="HOGENOM" id="CLU_009834_7_0_12"/>
<accession>I4B683</accession>
<evidence type="ECO:0000313" key="6">
    <source>
        <dbReference type="EMBL" id="AFM12790.1"/>
    </source>
</evidence>
<dbReference type="OrthoDB" id="254175at2"/>
<dbReference type="GO" id="GO:0016853">
    <property type="term" value="F:isomerase activity"/>
    <property type="evidence" value="ECO:0007669"/>
    <property type="project" value="UniProtKB-KW"/>
</dbReference>
<dbReference type="CDD" id="cd06558">
    <property type="entry name" value="crotonase-like"/>
    <property type="match status" value="1"/>
</dbReference>
<comment type="pathway">
    <text evidence="1">Lipid metabolism; fatty acid beta-oxidation.</text>
</comment>
<reference evidence="6 7" key="1">
    <citation type="submission" date="2012-06" db="EMBL/GenBank/DDBJ databases">
        <title>The complete chromosome of genome of Turneriella parva DSM 21527.</title>
        <authorList>
            <consortium name="US DOE Joint Genome Institute (JGI-PGF)"/>
            <person name="Lucas S."/>
            <person name="Han J."/>
            <person name="Lapidus A."/>
            <person name="Bruce D."/>
            <person name="Goodwin L."/>
            <person name="Pitluck S."/>
            <person name="Peters L."/>
            <person name="Kyrpides N."/>
            <person name="Mavromatis K."/>
            <person name="Ivanova N."/>
            <person name="Mikhailova N."/>
            <person name="Chertkov O."/>
            <person name="Detter J.C."/>
            <person name="Tapia R."/>
            <person name="Han C."/>
            <person name="Land M."/>
            <person name="Hauser L."/>
            <person name="Markowitz V."/>
            <person name="Cheng J.-F."/>
            <person name="Hugenholtz P."/>
            <person name="Woyke T."/>
            <person name="Wu D."/>
            <person name="Gronow S."/>
            <person name="Wellnitz S."/>
            <person name="Brambilla E."/>
            <person name="Klenk H.-P."/>
            <person name="Eisen J.A."/>
        </authorList>
    </citation>
    <scope>NUCLEOTIDE SEQUENCE [LARGE SCALE GENOMIC DNA]</scope>
    <source>
        <strain evidence="7">ATCC BAA-1111 / DSM 21527 / NCTC 11395 / H</strain>
    </source>
</reference>
<dbReference type="GO" id="GO:0006635">
    <property type="term" value="P:fatty acid beta-oxidation"/>
    <property type="evidence" value="ECO:0007669"/>
    <property type="project" value="UniProtKB-UniPathway"/>
</dbReference>
<dbReference type="SUPFAM" id="SSF52096">
    <property type="entry name" value="ClpP/crotonase"/>
    <property type="match status" value="1"/>
</dbReference>
<evidence type="ECO:0000256" key="4">
    <source>
        <dbReference type="ARBA" id="ARBA00023098"/>
    </source>
</evidence>
<organism evidence="6 7">
    <name type="scientific">Turneriella parva (strain ATCC BAA-1111 / DSM 21527 / NCTC 11395 / H)</name>
    <name type="common">Leptospira parva</name>
    <dbReference type="NCBI Taxonomy" id="869212"/>
    <lineage>
        <taxon>Bacteria</taxon>
        <taxon>Pseudomonadati</taxon>
        <taxon>Spirochaetota</taxon>
        <taxon>Spirochaetia</taxon>
        <taxon>Leptospirales</taxon>
        <taxon>Leptospiraceae</taxon>
        <taxon>Turneriella</taxon>
    </lineage>
</organism>
<evidence type="ECO:0000256" key="2">
    <source>
        <dbReference type="ARBA" id="ARBA00005254"/>
    </source>
</evidence>
<dbReference type="EMBL" id="CP002959">
    <property type="protein sequence ID" value="AFM12790.1"/>
    <property type="molecule type" value="Genomic_DNA"/>
</dbReference>
<sequence>MPYNFFLVEKNGPVATLWLNRPEKRNFMNWDFWSELPKAVEEINADDSIKVFVVAAKGASFSIGLDLPDFVERFAWLADSTGAEGNQRLHDFILTMQKGMRAVADSPKPSIAAIQRHCIGGALDLISACDIRYAAADAIFSLREVKVAIVADMGSLQRLPYLIGEGPTRELALTGRDITAEEALRLNLITKILPDKDAAYAAALETAKEMSENSALVMRGVKYVMNKQRGLDADRAFDMVALYNSGYLQSAEFVAMAKGFAERKKKT</sequence>
<dbReference type="PANTHER" id="PTHR43149">
    <property type="entry name" value="ENOYL-COA HYDRATASE"/>
    <property type="match status" value="1"/>
</dbReference>
<dbReference type="AlphaFoldDB" id="I4B683"/>
<protein>
    <submittedName>
        <fullName evidence="6">Enoyl-CoA hydratase/isomerase</fullName>
    </submittedName>
</protein>
<dbReference type="InterPro" id="IPR014748">
    <property type="entry name" value="Enoyl-CoA_hydra_C"/>
</dbReference>
<keyword evidence="7" id="KW-1185">Reference proteome</keyword>